<keyword evidence="5" id="KW-0539">Nucleus</keyword>
<protein>
    <recommendedName>
        <fullName evidence="6">Zn(2)-C6 fungal-type domain-containing protein</fullName>
    </recommendedName>
</protein>
<dbReference type="InterPro" id="IPR050815">
    <property type="entry name" value="TF_fung"/>
</dbReference>
<dbReference type="GO" id="GO:0000981">
    <property type="term" value="F:DNA-binding transcription factor activity, RNA polymerase II-specific"/>
    <property type="evidence" value="ECO:0007669"/>
    <property type="project" value="InterPro"/>
</dbReference>
<proteinExistence type="predicted"/>
<dbReference type="RefSeq" id="XP_043012830.1">
    <property type="nucleotide sequence ID" value="XM_043148238.1"/>
</dbReference>
<dbReference type="GO" id="GO:0006351">
    <property type="term" value="P:DNA-templated transcription"/>
    <property type="evidence" value="ECO:0007669"/>
    <property type="project" value="InterPro"/>
</dbReference>
<dbReference type="SUPFAM" id="SSF57701">
    <property type="entry name" value="Zn2/Cys6 DNA-binding domain"/>
    <property type="match status" value="1"/>
</dbReference>
<dbReference type="InterPro" id="IPR007219">
    <property type="entry name" value="XnlR_reg_dom"/>
</dbReference>
<dbReference type="Pfam" id="PF00172">
    <property type="entry name" value="Zn_clus"/>
    <property type="match status" value="1"/>
</dbReference>
<dbReference type="GO" id="GO:0005634">
    <property type="term" value="C:nucleus"/>
    <property type="evidence" value="ECO:0007669"/>
    <property type="project" value="UniProtKB-SubCell"/>
</dbReference>
<dbReference type="InterPro" id="IPR036864">
    <property type="entry name" value="Zn2-C6_fun-type_DNA-bd_sf"/>
</dbReference>
<dbReference type="CDD" id="cd12148">
    <property type="entry name" value="fungal_TF_MHR"/>
    <property type="match status" value="1"/>
</dbReference>
<dbReference type="GO" id="GO:0008270">
    <property type="term" value="F:zinc ion binding"/>
    <property type="evidence" value="ECO:0007669"/>
    <property type="project" value="InterPro"/>
</dbReference>
<keyword evidence="4" id="KW-0804">Transcription</keyword>
<keyword evidence="2" id="KW-0479">Metal-binding</keyword>
<sequence>MSKGSACTNCRKRKIRCDGARPQCRACRTSSEQFQDCEYTDLGVTHSQRLEEQIAILEAKVHELEAHPHLPSSPSPARQPESCPINRSLSAAEAPLSSELHQTLIHRFIQSSADLAFFLNTERFLHSFTTSARPSQALLNTIYLWGIHLSHEPQVRQHEPQFLAKALQSISHCLAGATSLRVLHTIQASVLIAQYFFRNSRILEGKYHMTAAHSLSIGARLHTIRSSASPPPPPTITSPTRGFPPPVDPIEEGEHIRAFWTVIILNTCWQSLDGESLSNMVYTKEPGLRIDTPWPEDMDTYVTHGIPYDLVGDHTVEGFLRGMNPNSNPPGGQSWISLHAKASILFERATQIGAAHAHWKTKCIPTVTHPLDQDPDFLTIDIAIQTLSHVLSSVKSPPTKQHHHILVPLLINAASIRLHQTFIQCESKSTDQNQHVQSQRHHHHRVRVVDSARNIVRLIAHYAQSRCIGGGGGAIDPIVAPLSMIAFHTLQVAGPGSASGGEYNTELETLIDAMGRLSSVCPVMTRNVQAAQVRAGG</sequence>
<dbReference type="GeneID" id="66072880"/>
<evidence type="ECO:0000313" key="7">
    <source>
        <dbReference type="EMBL" id="KAG7096360.1"/>
    </source>
</evidence>
<evidence type="ECO:0000256" key="1">
    <source>
        <dbReference type="ARBA" id="ARBA00004123"/>
    </source>
</evidence>
<name>A0A9P8AC51_9AGAR</name>
<organism evidence="7 8">
    <name type="scientific">Marasmius oreades</name>
    <name type="common">fairy-ring Marasmius</name>
    <dbReference type="NCBI Taxonomy" id="181124"/>
    <lineage>
        <taxon>Eukaryota</taxon>
        <taxon>Fungi</taxon>
        <taxon>Dikarya</taxon>
        <taxon>Basidiomycota</taxon>
        <taxon>Agaricomycotina</taxon>
        <taxon>Agaricomycetes</taxon>
        <taxon>Agaricomycetidae</taxon>
        <taxon>Agaricales</taxon>
        <taxon>Marasmiineae</taxon>
        <taxon>Marasmiaceae</taxon>
        <taxon>Marasmius</taxon>
    </lineage>
</organism>
<dbReference type="AlphaFoldDB" id="A0A9P8AC51"/>
<dbReference type="Proteomes" id="UP001049176">
    <property type="component" value="Chromosome 2"/>
</dbReference>
<dbReference type="PANTHER" id="PTHR47338">
    <property type="entry name" value="ZN(II)2CYS6 TRANSCRIPTION FACTOR (EUROFUNG)-RELATED"/>
    <property type="match status" value="1"/>
</dbReference>
<dbReference type="OrthoDB" id="2309723at2759"/>
<evidence type="ECO:0000313" key="8">
    <source>
        <dbReference type="Proteomes" id="UP001049176"/>
    </source>
</evidence>
<keyword evidence="8" id="KW-1185">Reference proteome</keyword>
<keyword evidence="3" id="KW-0805">Transcription regulation</keyword>
<dbReference type="CDD" id="cd00067">
    <property type="entry name" value="GAL4"/>
    <property type="match status" value="1"/>
</dbReference>
<dbReference type="EMBL" id="CM032182">
    <property type="protein sequence ID" value="KAG7096360.1"/>
    <property type="molecule type" value="Genomic_DNA"/>
</dbReference>
<dbReference type="GO" id="GO:0003677">
    <property type="term" value="F:DNA binding"/>
    <property type="evidence" value="ECO:0007669"/>
    <property type="project" value="InterPro"/>
</dbReference>
<dbReference type="PROSITE" id="PS50048">
    <property type="entry name" value="ZN2_CY6_FUNGAL_2"/>
    <property type="match status" value="1"/>
</dbReference>
<dbReference type="PANTHER" id="PTHR47338:SF29">
    <property type="entry name" value="ZN(2)-C6 FUNGAL-TYPE DOMAIN-CONTAINING PROTEIN"/>
    <property type="match status" value="1"/>
</dbReference>
<dbReference type="Gene3D" id="4.10.240.10">
    <property type="entry name" value="Zn(2)-C6 fungal-type DNA-binding domain"/>
    <property type="match status" value="1"/>
</dbReference>
<dbReference type="Pfam" id="PF04082">
    <property type="entry name" value="Fungal_trans"/>
    <property type="match status" value="1"/>
</dbReference>
<feature type="domain" description="Zn(2)-C6 fungal-type" evidence="6">
    <location>
        <begin position="6"/>
        <end position="39"/>
    </location>
</feature>
<evidence type="ECO:0000256" key="3">
    <source>
        <dbReference type="ARBA" id="ARBA00023015"/>
    </source>
</evidence>
<dbReference type="KEGG" id="more:E1B28_003804"/>
<evidence type="ECO:0000256" key="5">
    <source>
        <dbReference type="ARBA" id="ARBA00023242"/>
    </source>
</evidence>
<reference evidence="7" key="1">
    <citation type="journal article" date="2021" name="Genome Biol. Evol.">
        <title>The assembled and annotated genome of the fairy-ring fungus Marasmius oreades.</title>
        <authorList>
            <person name="Hiltunen M."/>
            <person name="Ament-Velasquez S.L."/>
            <person name="Johannesson H."/>
        </authorList>
    </citation>
    <scope>NUCLEOTIDE SEQUENCE</scope>
    <source>
        <strain evidence="7">03SP1</strain>
    </source>
</reference>
<gene>
    <name evidence="7" type="ORF">E1B28_003804</name>
</gene>
<evidence type="ECO:0000256" key="4">
    <source>
        <dbReference type="ARBA" id="ARBA00023163"/>
    </source>
</evidence>
<dbReference type="SMART" id="SM00066">
    <property type="entry name" value="GAL4"/>
    <property type="match status" value="1"/>
</dbReference>
<evidence type="ECO:0000256" key="2">
    <source>
        <dbReference type="ARBA" id="ARBA00022723"/>
    </source>
</evidence>
<comment type="subcellular location">
    <subcellularLocation>
        <location evidence="1">Nucleus</location>
    </subcellularLocation>
</comment>
<accession>A0A9P8AC51</accession>
<evidence type="ECO:0000259" key="6">
    <source>
        <dbReference type="PROSITE" id="PS50048"/>
    </source>
</evidence>
<dbReference type="InterPro" id="IPR001138">
    <property type="entry name" value="Zn2Cys6_DnaBD"/>
</dbReference>
<comment type="caution">
    <text evidence="7">The sequence shown here is derived from an EMBL/GenBank/DDBJ whole genome shotgun (WGS) entry which is preliminary data.</text>
</comment>